<keyword evidence="2" id="KW-0472">Membrane</keyword>
<proteinExistence type="predicted"/>
<accession>A0A841TF69</accession>
<name>A0A841TF69_9BACL</name>
<protein>
    <submittedName>
        <fullName evidence="4">SPOR domain-containing protein</fullName>
    </submittedName>
</protein>
<dbReference type="AlphaFoldDB" id="A0A841TF69"/>
<feature type="region of interest" description="Disordered" evidence="1">
    <location>
        <begin position="242"/>
        <end position="271"/>
    </location>
</feature>
<sequence length="482" mass="51075">MQPTKARMTFRFDGTVPGKAITDTKQPIPAPVPEVSAGSADTGASEAWASSYQEDIQALEEMIRGSDRAAISGFSKKVERAEEKRRTPADTIAPLPVRTQPSETAPQPPAKLPTSRTQTIPFPGTNRRSDREEELFPNLPYGREEKPYRREAEPLSPELPDEAGLHDLPDELEHSWISNDRYSRRDGPSWLRVFVTVIGAIATGGLFGYLLLTLFTGEPMFPRIGSAQGDALPAAGVPYEDANGASPSSESSGTVTAFENGSAPNGQATQGQQAASGQAIAVPELAFYVLQYGVFQTEAGMNEAAQQLRDRGIAAATDQGAEGYRVYAGITPSKSEADTLASSLAGTQVYVKALDSGEVQLASSDLSAAFADYLQSSAALIGKIAGFTAASLSGESPSAGEDIQSIRTAHQLWLEQSKAADSWEGAAKQAAQAEIEQLNAAINALNEYSDEPSSSELWSAQSAAMSAALADLQLREAVQTGN</sequence>
<evidence type="ECO:0000256" key="1">
    <source>
        <dbReference type="SAM" id="MobiDB-lite"/>
    </source>
</evidence>
<keyword evidence="2" id="KW-0812">Transmembrane</keyword>
<comment type="caution">
    <text evidence="4">The sequence shown here is derived from an EMBL/GenBank/DDBJ whole genome shotgun (WGS) entry which is preliminary data.</text>
</comment>
<dbReference type="Proteomes" id="UP000574133">
    <property type="component" value="Unassembled WGS sequence"/>
</dbReference>
<dbReference type="InterPro" id="IPR036680">
    <property type="entry name" value="SPOR-like_sf"/>
</dbReference>
<feature type="compositionally biased region" description="Polar residues" evidence="1">
    <location>
        <begin position="245"/>
        <end position="265"/>
    </location>
</feature>
<feature type="compositionally biased region" description="Basic and acidic residues" evidence="1">
    <location>
        <begin position="76"/>
        <end position="88"/>
    </location>
</feature>
<dbReference type="RefSeq" id="WP_185178883.1">
    <property type="nucleotide sequence ID" value="NZ_CBCSEP010000005.1"/>
</dbReference>
<dbReference type="GO" id="GO:0042834">
    <property type="term" value="F:peptidoglycan binding"/>
    <property type="evidence" value="ECO:0007669"/>
    <property type="project" value="InterPro"/>
</dbReference>
<feature type="compositionally biased region" description="Basic and acidic residues" evidence="1">
    <location>
        <begin position="142"/>
        <end position="153"/>
    </location>
</feature>
<dbReference type="PROSITE" id="PS51724">
    <property type="entry name" value="SPOR"/>
    <property type="match status" value="1"/>
</dbReference>
<dbReference type="SUPFAM" id="SSF110997">
    <property type="entry name" value="Sporulation related repeat"/>
    <property type="match status" value="1"/>
</dbReference>
<dbReference type="Pfam" id="PF05036">
    <property type="entry name" value="SPOR"/>
    <property type="match status" value="1"/>
</dbReference>
<feature type="transmembrane region" description="Helical" evidence="2">
    <location>
        <begin position="190"/>
        <end position="212"/>
    </location>
</feature>
<feature type="region of interest" description="Disordered" evidence="1">
    <location>
        <begin position="13"/>
        <end position="48"/>
    </location>
</feature>
<evidence type="ECO:0000259" key="3">
    <source>
        <dbReference type="PROSITE" id="PS51724"/>
    </source>
</evidence>
<reference evidence="4 5" key="1">
    <citation type="submission" date="2020-08" db="EMBL/GenBank/DDBJ databases">
        <title>Cohnella phylogeny.</title>
        <authorList>
            <person name="Dunlap C."/>
        </authorList>
    </citation>
    <scope>NUCLEOTIDE SEQUENCE [LARGE SCALE GENOMIC DNA]</scope>
    <source>
        <strain evidence="4 5">DSM 103658</strain>
    </source>
</reference>
<keyword evidence="5" id="KW-1185">Reference proteome</keyword>
<feature type="domain" description="SPOR" evidence="3">
    <location>
        <begin position="282"/>
        <end position="357"/>
    </location>
</feature>
<organism evidence="4 5">
    <name type="scientific">Cohnella lubricantis</name>
    <dbReference type="NCBI Taxonomy" id="2163172"/>
    <lineage>
        <taxon>Bacteria</taxon>
        <taxon>Bacillati</taxon>
        <taxon>Bacillota</taxon>
        <taxon>Bacilli</taxon>
        <taxon>Bacillales</taxon>
        <taxon>Paenibacillaceae</taxon>
        <taxon>Cohnella</taxon>
    </lineage>
</organism>
<feature type="region of interest" description="Disordered" evidence="1">
    <location>
        <begin position="75"/>
        <end position="166"/>
    </location>
</feature>
<dbReference type="EMBL" id="JACJVN010000033">
    <property type="protein sequence ID" value="MBB6677607.1"/>
    <property type="molecule type" value="Genomic_DNA"/>
</dbReference>
<evidence type="ECO:0000256" key="2">
    <source>
        <dbReference type="SAM" id="Phobius"/>
    </source>
</evidence>
<gene>
    <name evidence="4" type="ORF">H4Q31_09745</name>
</gene>
<keyword evidence="2" id="KW-1133">Transmembrane helix</keyword>
<dbReference type="InterPro" id="IPR007730">
    <property type="entry name" value="SPOR-like_dom"/>
</dbReference>
<dbReference type="Gene3D" id="3.30.70.1070">
    <property type="entry name" value="Sporulation related repeat"/>
    <property type="match status" value="1"/>
</dbReference>
<evidence type="ECO:0000313" key="5">
    <source>
        <dbReference type="Proteomes" id="UP000574133"/>
    </source>
</evidence>
<evidence type="ECO:0000313" key="4">
    <source>
        <dbReference type="EMBL" id="MBB6677607.1"/>
    </source>
</evidence>